<dbReference type="Pfam" id="PF01636">
    <property type="entry name" value="APH"/>
    <property type="match status" value="1"/>
</dbReference>
<evidence type="ECO:0000313" key="4">
    <source>
        <dbReference type="Proteomes" id="UP001500635"/>
    </source>
</evidence>
<dbReference type="EMBL" id="BAABFR010000007">
    <property type="protein sequence ID" value="GAA4385652.1"/>
    <property type="molecule type" value="Genomic_DNA"/>
</dbReference>
<comment type="caution">
    <text evidence="3">The sequence shown here is derived from an EMBL/GenBank/DDBJ whole genome shotgun (WGS) entry which is preliminary data.</text>
</comment>
<keyword evidence="4" id="KW-1185">Reference proteome</keyword>
<evidence type="ECO:0000259" key="2">
    <source>
        <dbReference type="Pfam" id="PF01636"/>
    </source>
</evidence>
<dbReference type="InterPro" id="IPR011009">
    <property type="entry name" value="Kinase-like_dom_sf"/>
</dbReference>
<dbReference type="Gene3D" id="3.30.200.20">
    <property type="entry name" value="Phosphorylase Kinase, domain 1"/>
    <property type="match status" value="1"/>
</dbReference>
<sequence length="325" mass="36243">MTSRTPADVPAADDRPLGSARTDAERAVESVLTGIEQWRGRTLHYAPVTGGLQNSNWRITVSGNDRRYFLKIPGAGSEAFVDRGLAHEVALRAGALDIGPEVVLFDPVSGVEVVEFLEGYRACTNGDLKRDDIPRAIVAMHRTLHGSGLLGVRKTMLDMVDEHCVQAAGLGLRLPADWPVIRGEYEAAKAALLASGLDLVPCHNDPMPGNFLYREGHPMRLVDFEFASDNDRAYELAILITEMFYDEQRTLEMVEEYYGHTDFATVSRIRVCGALADVKWGLWGCINSRLNSSWDFDYHKYGAWKLMRARTVMSDPRWGLWLATL</sequence>
<evidence type="ECO:0000313" key="3">
    <source>
        <dbReference type="EMBL" id="GAA4385652.1"/>
    </source>
</evidence>
<dbReference type="CDD" id="cd05151">
    <property type="entry name" value="ChoK-like"/>
    <property type="match status" value="1"/>
</dbReference>
<feature type="region of interest" description="Disordered" evidence="1">
    <location>
        <begin position="1"/>
        <end position="23"/>
    </location>
</feature>
<dbReference type="InterPro" id="IPR002575">
    <property type="entry name" value="Aminoglycoside_PTrfase"/>
</dbReference>
<organism evidence="3 4">
    <name type="scientific">Tsukamurella soli</name>
    <dbReference type="NCBI Taxonomy" id="644556"/>
    <lineage>
        <taxon>Bacteria</taxon>
        <taxon>Bacillati</taxon>
        <taxon>Actinomycetota</taxon>
        <taxon>Actinomycetes</taxon>
        <taxon>Mycobacteriales</taxon>
        <taxon>Tsukamurellaceae</taxon>
        <taxon>Tsukamurella</taxon>
    </lineage>
</organism>
<dbReference type="PANTHER" id="PTHR22603:SF66">
    <property type="entry name" value="ETHANOLAMINE KINASE"/>
    <property type="match status" value="1"/>
</dbReference>
<dbReference type="GO" id="GO:0016301">
    <property type="term" value="F:kinase activity"/>
    <property type="evidence" value="ECO:0007669"/>
    <property type="project" value="UniProtKB-KW"/>
</dbReference>
<feature type="compositionally biased region" description="Basic and acidic residues" evidence="1">
    <location>
        <begin position="12"/>
        <end position="23"/>
    </location>
</feature>
<evidence type="ECO:0000256" key="1">
    <source>
        <dbReference type="SAM" id="MobiDB-lite"/>
    </source>
</evidence>
<dbReference type="SUPFAM" id="SSF56112">
    <property type="entry name" value="Protein kinase-like (PK-like)"/>
    <property type="match status" value="1"/>
</dbReference>
<proteinExistence type="predicted"/>
<accession>A0ABP8J625</accession>
<dbReference type="Proteomes" id="UP001500635">
    <property type="component" value="Unassembled WGS sequence"/>
</dbReference>
<keyword evidence="3" id="KW-0418">Kinase</keyword>
<dbReference type="Gene3D" id="3.90.1200.10">
    <property type="match status" value="1"/>
</dbReference>
<protein>
    <submittedName>
        <fullName evidence="3">Choline kinase family protein</fullName>
    </submittedName>
</protein>
<gene>
    <name evidence="3" type="ORF">GCM10023147_07680</name>
</gene>
<feature type="domain" description="Aminoglycoside phosphotransferase" evidence="2">
    <location>
        <begin position="45"/>
        <end position="259"/>
    </location>
</feature>
<keyword evidence="3" id="KW-0808">Transferase</keyword>
<name>A0ABP8J625_9ACTN</name>
<dbReference type="PANTHER" id="PTHR22603">
    <property type="entry name" value="CHOLINE/ETHANOALAMINE KINASE"/>
    <property type="match status" value="1"/>
</dbReference>
<dbReference type="RefSeq" id="WP_344991098.1">
    <property type="nucleotide sequence ID" value="NZ_BAABFR010000007.1"/>
</dbReference>
<reference evidence="4" key="1">
    <citation type="journal article" date="2019" name="Int. J. Syst. Evol. Microbiol.">
        <title>The Global Catalogue of Microorganisms (GCM) 10K type strain sequencing project: providing services to taxonomists for standard genome sequencing and annotation.</title>
        <authorList>
            <consortium name="The Broad Institute Genomics Platform"/>
            <consortium name="The Broad Institute Genome Sequencing Center for Infectious Disease"/>
            <person name="Wu L."/>
            <person name="Ma J."/>
        </authorList>
    </citation>
    <scope>NUCLEOTIDE SEQUENCE [LARGE SCALE GENOMIC DNA]</scope>
    <source>
        <strain evidence="4">JCM 17688</strain>
    </source>
</reference>